<dbReference type="RefSeq" id="WP_275845145.1">
    <property type="nucleotide sequence ID" value="NZ_CP135996.1"/>
</dbReference>
<dbReference type="KEGG" id="carl:PXC00_10960"/>
<reference evidence="7" key="3">
    <citation type="submission" date="2024-06" db="EMBL/GenBank/DDBJ databases">
        <authorList>
            <person name="Zeng C."/>
        </authorList>
    </citation>
    <scope>NUCLEOTIDE SEQUENCE [LARGE SCALE GENOMIC DNA]</scope>
    <source>
        <strain evidence="7">ZCY20-5</strain>
    </source>
</reference>
<evidence type="ECO:0000256" key="2">
    <source>
        <dbReference type="ARBA" id="ARBA00022723"/>
    </source>
</evidence>
<dbReference type="PROSITE" id="PS00198">
    <property type="entry name" value="4FE4S_FER_1"/>
    <property type="match status" value="1"/>
</dbReference>
<sequence>MSISINQKRCIGCGRCCRVCPGSLLRLNEAGKAFLPHPERCWGCTCCIKECPTQAAALYLGEDMGGLGGKMTVRREGTRLHWMVSMPDGSTKTIVVDSRNANQY</sequence>
<dbReference type="InterPro" id="IPR017900">
    <property type="entry name" value="4Fe4S_Fe_S_CS"/>
</dbReference>
<reference evidence="6 7" key="1">
    <citation type="submission" date="2024-06" db="EMBL/GenBank/DDBJ databases">
        <title>Caproicibacterium argilliputei sp. nov, a novel caproic acid producing anaerobic bacterium isolated from pit mud.</title>
        <authorList>
            <person name="Xia S."/>
        </authorList>
    </citation>
    <scope>NUCLEOTIDE SEQUENCE [LARGE SCALE GENOMIC DNA]</scope>
    <source>
        <strain evidence="6 7">ZCY20-5</strain>
    </source>
</reference>
<dbReference type="InterPro" id="IPR017896">
    <property type="entry name" value="4Fe4S_Fe-S-bd"/>
</dbReference>
<dbReference type="Proteomes" id="UP001300604">
    <property type="component" value="Chromosome"/>
</dbReference>
<evidence type="ECO:0000259" key="5">
    <source>
        <dbReference type="PROSITE" id="PS51379"/>
    </source>
</evidence>
<gene>
    <name evidence="6" type="ORF">PXC00_10960</name>
</gene>
<name>A0AA97DAA6_9FIRM</name>
<keyword evidence="4" id="KW-0411">Iron-sulfur</keyword>
<dbReference type="EMBL" id="CP135996">
    <property type="protein sequence ID" value="WOC31716.1"/>
    <property type="molecule type" value="Genomic_DNA"/>
</dbReference>
<feature type="domain" description="4Fe-4S ferredoxin-type" evidence="5">
    <location>
        <begin position="1"/>
        <end position="30"/>
    </location>
</feature>
<feature type="domain" description="4Fe-4S ferredoxin-type" evidence="5">
    <location>
        <begin position="31"/>
        <end position="63"/>
    </location>
</feature>
<dbReference type="PANTHER" id="PTHR43687">
    <property type="entry name" value="ADENYLYLSULFATE REDUCTASE, BETA SUBUNIT"/>
    <property type="match status" value="1"/>
</dbReference>
<dbReference type="Pfam" id="PF12838">
    <property type="entry name" value="Fer4_7"/>
    <property type="match status" value="1"/>
</dbReference>
<dbReference type="InterPro" id="IPR050572">
    <property type="entry name" value="Fe-S_Ferredoxin"/>
</dbReference>
<evidence type="ECO:0000313" key="6">
    <source>
        <dbReference type="EMBL" id="WOC31716.1"/>
    </source>
</evidence>
<dbReference type="GO" id="GO:0051539">
    <property type="term" value="F:4 iron, 4 sulfur cluster binding"/>
    <property type="evidence" value="ECO:0007669"/>
    <property type="project" value="UniProtKB-KW"/>
</dbReference>
<dbReference type="GO" id="GO:0046872">
    <property type="term" value="F:metal ion binding"/>
    <property type="evidence" value="ECO:0007669"/>
    <property type="project" value="UniProtKB-KW"/>
</dbReference>
<keyword evidence="2" id="KW-0479">Metal-binding</keyword>
<dbReference type="Gene3D" id="3.30.70.20">
    <property type="match status" value="1"/>
</dbReference>
<proteinExistence type="predicted"/>
<accession>A0AA97DAA6</accession>
<evidence type="ECO:0000256" key="3">
    <source>
        <dbReference type="ARBA" id="ARBA00023004"/>
    </source>
</evidence>
<protein>
    <submittedName>
        <fullName evidence="6">Ferredoxin family protein</fullName>
    </submittedName>
</protein>
<reference evidence="7" key="2">
    <citation type="submission" date="2024-06" db="EMBL/GenBank/DDBJ databases">
        <title>Caproicibacterium argilliputei sp. nov, a novel caproic acid producing anaerobic bacterium isolated from pit mud.</title>
        <authorList>
            <person name="Zeng C."/>
        </authorList>
    </citation>
    <scope>NUCLEOTIDE SEQUENCE [LARGE SCALE GENOMIC DNA]</scope>
    <source>
        <strain evidence="7">ZCY20-5</strain>
    </source>
</reference>
<keyword evidence="1" id="KW-0004">4Fe-4S</keyword>
<organism evidence="6 7">
    <name type="scientific">Caproicibacterium argilliputei</name>
    <dbReference type="NCBI Taxonomy" id="3030016"/>
    <lineage>
        <taxon>Bacteria</taxon>
        <taxon>Bacillati</taxon>
        <taxon>Bacillota</taxon>
        <taxon>Clostridia</taxon>
        <taxon>Eubacteriales</taxon>
        <taxon>Oscillospiraceae</taxon>
        <taxon>Caproicibacterium</taxon>
    </lineage>
</organism>
<evidence type="ECO:0000313" key="7">
    <source>
        <dbReference type="Proteomes" id="UP001300604"/>
    </source>
</evidence>
<dbReference type="SUPFAM" id="SSF54862">
    <property type="entry name" value="4Fe-4S ferredoxins"/>
    <property type="match status" value="1"/>
</dbReference>
<dbReference type="AlphaFoldDB" id="A0AA97DAA6"/>
<dbReference type="PROSITE" id="PS51379">
    <property type="entry name" value="4FE4S_FER_2"/>
    <property type="match status" value="2"/>
</dbReference>
<dbReference type="PANTHER" id="PTHR43687:SF3">
    <property type="entry name" value="4FE-4S FERREDOXIN-TYPE DOMAIN-CONTAINING PROTEIN"/>
    <property type="match status" value="1"/>
</dbReference>
<keyword evidence="3" id="KW-0408">Iron</keyword>
<evidence type="ECO:0000256" key="4">
    <source>
        <dbReference type="ARBA" id="ARBA00023014"/>
    </source>
</evidence>
<evidence type="ECO:0000256" key="1">
    <source>
        <dbReference type="ARBA" id="ARBA00022485"/>
    </source>
</evidence>
<keyword evidence="7" id="KW-1185">Reference proteome</keyword>